<keyword evidence="7 9" id="KW-0320">Glycogen biosynthesis</keyword>
<dbReference type="PROSITE" id="PS00809">
    <property type="entry name" value="ADP_GLC_PYROPHOSPH_2"/>
    <property type="match status" value="1"/>
</dbReference>
<feature type="domain" description="Glucose-1-phosphate adenylyltransferase/Bifunctional protein GlmU-like C-terminal hexapeptide" evidence="11">
    <location>
        <begin position="295"/>
        <end position="398"/>
    </location>
</feature>
<dbReference type="PANTHER" id="PTHR43523:SF2">
    <property type="entry name" value="GLUCOSE-1-PHOSPHATE ADENYLYLTRANSFERASE"/>
    <property type="match status" value="1"/>
</dbReference>
<feature type="binding site" evidence="9">
    <location>
        <begin position="177"/>
        <end position="178"/>
    </location>
    <ligand>
        <name>alpha-D-glucose 1-phosphate</name>
        <dbReference type="ChEBI" id="CHEBI:58601"/>
    </ligand>
</feature>
<dbReference type="GO" id="GO:0005524">
    <property type="term" value="F:ATP binding"/>
    <property type="evidence" value="ECO:0007669"/>
    <property type="project" value="UniProtKB-KW"/>
</dbReference>
<protein>
    <recommendedName>
        <fullName evidence="9">Glucose-1-phosphate adenylyltransferase</fullName>
        <ecNumber evidence="9">2.7.7.27</ecNumber>
    </recommendedName>
    <alternativeName>
        <fullName evidence="9">ADP-glucose pyrophosphorylase</fullName>
        <shortName evidence="9">ADPGlc PPase</shortName>
    </alternativeName>
    <alternativeName>
        <fullName evidence="9">ADP-glucose synthase</fullName>
    </alternativeName>
</protein>
<dbReference type="CDD" id="cd04651">
    <property type="entry name" value="LbH_G1P_AT_C"/>
    <property type="match status" value="1"/>
</dbReference>
<feature type="domain" description="Nucleotidyl transferase" evidence="10">
    <location>
        <begin position="6"/>
        <end position="272"/>
    </location>
</feature>
<reference evidence="12" key="2">
    <citation type="submission" date="2022-11" db="EMBL/GenBank/DDBJ databases">
        <title>Role of the vibriolysin VemA secreted by the emergent pathogen Vibrio europaeus in the colonization of Manila clam mucus.</title>
        <authorList>
            <person name="Martinez C."/>
            <person name="Rodriguez S."/>
            <person name="Vences A."/>
            <person name="Barja J.L."/>
            <person name="Toranzo A.E."/>
            <person name="Dubert J."/>
        </authorList>
    </citation>
    <scope>NUCLEOTIDE SEQUENCE</scope>
    <source>
        <strain evidence="12">3454</strain>
    </source>
</reference>
<gene>
    <name evidence="9 13" type="primary">glgC</name>
    <name evidence="13" type="ORF">AZ468_22560</name>
    <name evidence="12" type="ORF">OPW20_02175</name>
</gene>
<dbReference type="InterPro" id="IPR023049">
    <property type="entry name" value="GlgC_bac"/>
</dbReference>
<dbReference type="GeneID" id="78078518"/>
<dbReference type="InterPro" id="IPR056818">
    <property type="entry name" value="GlmU/GlgC-like_hexapep"/>
</dbReference>
<dbReference type="InterPro" id="IPR005836">
    <property type="entry name" value="ADP_Glu_pyroP_CS"/>
</dbReference>
<dbReference type="PROSITE" id="PS00808">
    <property type="entry name" value="ADP_GLC_PYROPHOSPH_1"/>
    <property type="match status" value="1"/>
</dbReference>
<comment type="caution">
    <text evidence="13">The sequence shown here is derived from an EMBL/GenBank/DDBJ whole genome shotgun (WGS) entry which is preliminary data.</text>
</comment>
<evidence type="ECO:0000313" key="12">
    <source>
        <dbReference type="EMBL" id="MDC5738852.1"/>
    </source>
</evidence>
<dbReference type="Gene3D" id="3.90.550.10">
    <property type="entry name" value="Spore Coat Polysaccharide Biosynthesis Protein SpsA, Chain A"/>
    <property type="match status" value="1"/>
</dbReference>
<comment type="subunit">
    <text evidence="9">Homotetramer.</text>
</comment>
<feature type="binding site" evidence="9">
    <location>
        <position position="97"/>
    </location>
    <ligand>
        <name>alpha-D-glucose 1-phosphate</name>
        <dbReference type="ChEBI" id="CHEBI:58601"/>
    </ligand>
</feature>
<dbReference type="Proteomes" id="UP000094761">
    <property type="component" value="Unassembled WGS sequence"/>
</dbReference>
<dbReference type="EC" id="2.7.7.27" evidence="9"/>
<evidence type="ECO:0000256" key="5">
    <source>
        <dbReference type="ARBA" id="ARBA00022741"/>
    </source>
</evidence>
<dbReference type="RefSeq" id="WP_069669443.1">
    <property type="nucleotide sequence ID" value="NZ_JAPFIM010000018.1"/>
</dbReference>
<comment type="similarity">
    <text evidence="1 9">Belongs to the bacterial/plant glucose-1-phosphate adenylyltransferase family.</text>
</comment>
<dbReference type="NCBIfam" id="NF002023">
    <property type="entry name" value="PRK00844.1"/>
    <property type="match status" value="1"/>
</dbReference>
<comment type="pathway">
    <text evidence="9">Glycan biosynthesis; glycogen biosynthesis.</text>
</comment>
<keyword evidence="2 9" id="KW-0321">Glycogen metabolism</keyword>
<dbReference type="GO" id="GO:0008878">
    <property type="term" value="F:glucose-1-phosphate adenylyltransferase activity"/>
    <property type="evidence" value="ECO:0007669"/>
    <property type="project" value="UniProtKB-UniRule"/>
</dbReference>
<evidence type="ECO:0000313" key="15">
    <source>
        <dbReference type="Proteomes" id="UP001150001"/>
    </source>
</evidence>
<dbReference type="HAMAP" id="MF_00624">
    <property type="entry name" value="GlgC"/>
    <property type="match status" value="1"/>
</dbReference>
<accession>A0A178J9M9</accession>
<dbReference type="SUPFAM" id="SSF51161">
    <property type="entry name" value="Trimeric LpxA-like enzymes"/>
    <property type="match status" value="1"/>
</dbReference>
<keyword evidence="15" id="KW-1185">Reference proteome</keyword>
<sequence length="404" mass="45038">MQDTLTVILAGGMGSRLSPLTDDRAKPAVPFGGKYRIIDFTLTNCLHSGLRKILVLTQYKSHSLQKHLRDGWSLFNPELGEFISVVPPQMRGKGKWYEGTADAIYHNLWLLERSDAKHVIVLSGDHIYRMDYAEMLKDHIENGAKLTIASMDVARKDASAFGVLSVNDHGLVETFSEKPADPQSMPNKPDRSLASMGIYIFEMETLQRVLREDADNDFSSHDFGNDIIPRLIDEQCVYAYNFCSDRGRVARDCYWRDVGTIDSFYQANMDLLEPIPPMNLYQPNWGVRTYEPQLPPARTVSSATGNEGIFINSIIANGVINSGGSVQHSVISSNVRINDSATIVDSILFDDVEVGEGCKLVNCIIDKHVSIPAYTSIGLNAIEDAKRFHISENGIVIVPESYKF</sequence>
<evidence type="ECO:0000256" key="1">
    <source>
        <dbReference type="ARBA" id="ARBA00010443"/>
    </source>
</evidence>
<dbReference type="Pfam" id="PF24894">
    <property type="entry name" value="Hexapep_GlmU"/>
    <property type="match status" value="1"/>
</dbReference>
<keyword evidence="4 9" id="KW-0548">Nucleotidyltransferase</keyword>
<dbReference type="NCBIfam" id="TIGR02091">
    <property type="entry name" value="glgC"/>
    <property type="match status" value="1"/>
</dbReference>
<dbReference type="InterPro" id="IPR011831">
    <property type="entry name" value="ADP-Glc_PPase"/>
</dbReference>
<name>A0A178J9M9_9VIBR</name>
<keyword evidence="3 9" id="KW-0808">Transferase</keyword>
<evidence type="ECO:0000256" key="8">
    <source>
        <dbReference type="ARBA" id="ARBA00023277"/>
    </source>
</evidence>
<comment type="function">
    <text evidence="9">Involved in the biosynthesis of ADP-glucose, a building block required for the elongation reactions to produce glycogen. Catalyzes the reaction between ATP and alpha-D-glucose 1-phosphate (G1P) to produce pyrophosphate and ADP-Glc.</text>
</comment>
<evidence type="ECO:0000256" key="6">
    <source>
        <dbReference type="ARBA" id="ARBA00022840"/>
    </source>
</evidence>
<dbReference type="Gene3D" id="2.160.10.10">
    <property type="entry name" value="Hexapeptide repeat proteins"/>
    <property type="match status" value="1"/>
</dbReference>
<dbReference type="Pfam" id="PF00483">
    <property type="entry name" value="NTP_transferase"/>
    <property type="match status" value="1"/>
</dbReference>
<dbReference type="Proteomes" id="UP001150001">
    <property type="component" value="Unassembled WGS sequence"/>
</dbReference>
<dbReference type="InterPro" id="IPR005835">
    <property type="entry name" value="NTP_transferase_dom"/>
</dbReference>
<dbReference type="InterPro" id="IPR029044">
    <property type="entry name" value="Nucleotide-diphossugar_trans"/>
</dbReference>
<comment type="catalytic activity">
    <reaction evidence="9">
        <text>alpha-D-glucose 1-phosphate + ATP + H(+) = ADP-alpha-D-glucose + diphosphate</text>
        <dbReference type="Rhea" id="RHEA:12120"/>
        <dbReference type="ChEBI" id="CHEBI:15378"/>
        <dbReference type="ChEBI" id="CHEBI:30616"/>
        <dbReference type="ChEBI" id="CHEBI:33019"/>
        <dbReference type="ChEBI" id="CHEBI:57498"/>
        <dbReference type="ChEBI" id="CHEBI:58601"/>
        <dbReference type="EC" id="2.7.7.27"/>
    </reaction>
</comment>
<evidence type="ECO:0000259" key="10">
    <source>
        <dbReference type="Pfam" id="PF00483"/>
    </source>
</evidence>
<reference evidence="13 14" key="1">
    <citation type="submission" date="2016-03" db="EMBL/GenBank/DDBJ databases">
        <title>Draft genome sequence of the Vibrio tubiashii subs. europaeus.</title>
        <authorList>
            <person name="Spinard E."/>
            <person name="Dubert J."/>
            <person name="Nelson D.R."/>
            <person name="Barja J.L."/>
        </authorList>
    </citation>
    <scope>NUCLEOTIDE SEQUENCE [LARGE SCALE GENOMIC DNA]</scope>
    <source>
        <strain evidence="14">PP-638</strain>
        <strain evidence="13">PP2-638</strain>
    </source>
</reference>
<dbReference type="InterPro" id="IPR011004">
    <property type="entry name" value="Trimer_LpxA-like_sf"/>
</dbReference>
<evidence type="ECO:0000313" key="14">
    <source>
        <dbReference type="Proteomes" id="UP000094761"/>
    </source>
</evidence>
<feature type="binding site" evidence="9">
    <location>
        <position position="195"/>
    </location>
    <ligand>
        <name>alpha-D-glucose 1-phosphate</name>
        <dbReference type="ChEBI" id="CHEBI:58601"/>
    </ligand>
</feature>
<evidence type="ECO:0000256" key="9">
    <source>
        <dbReference type="HAMAP-Rule" id="MF_00624"/>
    </source>
</evidence>
<keyword evidence="5 9" id="KW-0547">Nucleotide-binding</keyword>
<dbReference type="GO" id="GO:0005978">
    <property type="term" value="P:glycogen biosynthetic process"/>
    <property type="evidence" value="ECO:0007669"/>
    <property type="project" value="UniProtKB-UniRule"/>
</dbReference>
<dbReference type="UniPathway" id="UPA00164"/>
<feature type="site" description="Could play a key role in the communication between the regulatory and the substrate sites" evidence="9">
    <location>
        <position position="58"/>
    </location>
</feature>
<proteinExistence type="inferred from homology"/>
<feature type="binding site" evidence="9">
    <location>
        <position position="162"/>
    </location>
    <ligand>
        <name>alpha-D-glucose 1-phosphate</name>
        <dbReference type="ChEBI" id="CHEBI:58601"/>
    </ligand>
</feature>
<dbReference type="NCBIfam" id="NF001947">
    <property type="entry name" value="PRK00725.1"/>
    <property type="match status" value="1"/>
</dbReference>
<dbReference type="PANTHER" id="PTHR43523">
    <property type="entry name" value="GLUCOSE-1-PHOSPHATE ADENYLYLTRANSFERASE-RELATED"/>
    <property type="match status" value="1"/>
</dbReference>
<dbReference type="SUPFAM" id="SSF53448">
    <property type="entry name" value="Nucleotide-diphospho-sugar transferases"/>
    <property type="match status" value="1"/>
</dbReference>
<dbReference type="EMBL" id="LUAX01000007">
    <property type="protein sequence ID" value="OAM98297.1"/>
    <property type="molecule type" value="Genomic_DNA"/>
</dbReference>
<evidence type="ECO:0000313" key="13">
    <source>
        <dbReference type="EMBL" id="OAM98297.1"/>
    </source>
</evidence>
<evidence type="ECO:0000256" key="3">
    <source>
        <dbReference type="ARBA" id="ARBA00022679"/>
    </source>
</evidence>
<evidence type="ECO:0000256" key="2">
    <source>
        <dbReference type="ARBA" id="ARBA00022600"/>
    </source>
</evidence>
<evidence type="ECO:0000256" key="7">
    <source>
        <dbReference type="ARBA" id="ARBA00023056"/>
    </source>
</evidence>
<dbReference type="AlphaFoldDB" id="A0A178J9M9"/>
<organism evidence="13 14">
    <name type="scientific">Vibrio europaeus</name>
    <dbReference type="NCBI Taxonomy" id="300876"/>
    <lineage>
        <taxon>Bacteria</taxon>
        <taxon>Pseudomonadati</taxon>
        <taxon>Pseudomonadota</taxon>
        <taxon>Gammaproteobacteria</taxon>
        <taxon>Vibrionales</taxon>
        <taxon>Vibrionaceae</taxon>
        <taxon>Vibrio</taxon>
        <taxon>Vibrio oreintalis group</taxon>
    </lineage>
</organism>
<evidence type="ECO:0000259" key="11">
    <source>
        <dbReference type="Pfam" id="PF24894"/>
    </source>
</evidence>
<evidence type="ECO:0000256" key="4">
    <source>
        <dbReference type="ARBA" id="ARBA00022695"/>
    </source>
</evidence>
<keyword evidence="8 9" id="KW-0119">Carbohydrate metabolism</keyword>
<feature type="site" description="Could play a key role in the communication between the regulatory and the substrate sites" evidence="9">
    <location>
        <position position="96"/>
    </location>
</feature>
<dbReference type="EMBL" id="JAPFIT010000010">
    <property type="protein sequence ID" value="MDC5738852.1"/>
    <property type="molecule type" value="Genomic_DNA"/>
</dbReference>
<dbReference type="CDD" id="cd02508">
    <property type="entry name" value="ADP_Glucose_PP"/>
    <property type="match status" value="1"/>
</dbReference>
<dbReference type="OrthoDB" id="9801810at2"/>
<dbReference type="PROSITE" id="PS00810">
    <property type="entry name" value="ADP_GLC_PYROPHOSPH_3"/>
    <property type="match status" value="1"/>
</dbReference>
<keyword evidence="6 9" id="KW-0067">ATP-binding</keyword>